<evidence type="ECO:0000313" key="1">
    <source>
        <dbReference type="EMBL" id="EGA65885.1"/>
    </source>
</evidence>
<protein>
    <submittedName>
        <fullName evidence="1">Uncharacterized protein</fullName>
    </submittedName>
</protein>
<organism evidence="1 2">
    <name type="scientific">Vibrio brasiliensis LMG 20546</name>
    <dbReference type="NCBI Taxonomy" id="945543"/>
    <lineage>
        <taxon>Bacteria</taxon>
        <taxon>Pseudomonadati</taxon>
        <taxon>Pseudomonadota</taxon>
        <taxon>Gammaproteobacteria</taxon>
        <taxon>Vibrionales</taxon>
        <taxon>Vibrionaceae</taxon>
        <taxon>Vibrio</taxon>
        <taxon>Vibrio oreintalis group</taxon>
    </lineage>
</organism>
<dbReference type="AlphaFoldDB" id="E8LTS4"/>
<name>E8LTS4_9VIBR</name>
<dbReference type="Proteomes" id="UP000004371">
    <property type="component" value="Unassembled WGS sequence"/>
</dbReference>
<keyword evidence="2" id="KW-1185">Reference proteome</keyword>
<gene>
    <name evidence="1" type="ORF">VIBR0546_16151</name>
</gene>
<dbReference type="EMBL" id="AEVS01000056">
    <property type="protein sequence ID" value="EGA65885.1"/>
    <property type="molecule type" value="Genomic_DNA"/>
</dbReference>
<reference evidence="1 2" key="1">
    <citation type="journal article" date="2012" name="Int. J. Syst. Evol. Microbiol.">
        <title>Vibrio caribbeanicus sp. nov., isolated from the marine sponge Scleritoderma cyanea.</title>
        <authorList>
            <person name="Hoffmann M."/>
            <person name="Monday S.R."/>
            <person name="Allard M.W."/>
            <person name="Strain E.A."/>
            <person name="Whittaker P."/>
            <person name="Naum M."/>
            <person name="McCarthy P.J."/>
            <person name="Lopez J.V."/>
            <person name="Fischer M."/>
            <person name="Brown E.W."/>
        </authorList>
    </citation>
    <scope>NUCLEOTIDE SEQUENCE [LARGE SCALE GENOMIC DNA]</scope>
    <source>
        <strain evidence="1 2">LMG 20546</strain>
    </source>
</reference>
<proteinExistence type="predicted"/>
<evidence type="ECO:0000313" key="2">
    <source>
        <dbReference type="Proteomes" id="UP000004371"/>
    </source>
</evidence>
<comment type="caution">
    <text evidence="1">The sequence shown here is derived from an EMBL/GenBank/DDBJ whole genome shotgun (WGS) entry which is preliminary data.</text>
</comment>
<sequence>MNIVFYRGYQIYHKNCEYYFTVRSVDKRSNSNKVYVSRNLFTIHKLIDEMIEYQVIGKEFDSMCLGEERINTSLNWIKQL</sequence>
<accession>E8LTS4</accession>